<dbReference type="EMBL" id="JBDLBR010000002">
    <property type="protein sequence ID" value="MEN7536597.1"/>
    <property type="molecule type" value="Genomic_DNA"/>
</dbReference>
<feature type="domain" description="DNA2/NAM7 helicase-like C-terminal" evidence="9">
    <location>
        <begin position="1024"/>
        <end position="1208"/>
    </location>
</feature>
<feature type="domain" description="DNA2/NAM7 helicase helicase" evidence="8">
    <location>
        <begin position="939"/>
        <end position="979"/>
    </location>
</feature>
<name>A0ABV0CVB3_9SPHN</name>
<reference evidence="11 12" key="1">
    <citation type="submission" date="2024-05" db="EMBL/GenBank/DDBJ databases">
        <authorList>
            <person name="Park S."/>
        </authorList>
    </citation>
    <scope>NUCLEOTIDE SEQUENCE [LARGE SCALE GENOMIC DNA]</scope>
    <source>
        <strain evidence="11 12">DGU5</strain>
    </source>
</reference>
<gene>
    <name evidence="11" type="ORF">ABDJ38_05375</name>
</gene>
<dbReference type="Gene3D" id="3.40.960.10">
    <property type="entry name" value="VSR Endonuclease"/>
    <property type="match status" value="1"/>
</dbReference>
<dbReference type="SUPFAM" id="SSF52540">
    <property type="entry name" value="P-loop containing nucleoside triphosphate hydrolases"/>
    <property type="match status" value="1"/>
</dbReference>
<organism evidence="11 12">
    <name type="scientific">Aurantiacibacter flavus</name>
    <dbReference type="NCBI Taxonomy" id="3145232"/>
    <lineage>
        <taxon>Bacteria</taxon>
        <taxon>Pseudomonadati</taxon>
        <taxon>Pseudomonadota</taxon>
        <taxon>Alphaproteobacteria</taxon>
        <taxon>Sphingomonadales</taxon>
        <taxon>Erythrobacteraceae</taxon>
        <taxon>Aurantiacibacter</taxon>
    </lineage>
</organism>
<dbReference type="InterPro" id="IPR025103">
    <property type="entry name" value="DUF4011"/>
</dbReference>
<evidence type="ECO:0000256" key="6">
    <source>
        <dbReference type="SAM" id="MobiDB-lite"/>
    </source>
</evidence>
<proteinExistence type="inferred from homology"/>
<feature type="domain" description="Restriction endonuclease type II-like" evidence="10">
    <location>
        <begin position="1256"/>
        <end position="1353"/>
    </location>
</feature>
<dbReference type="InterPro" id="IPR047187">
    <property type="entry name" value="SF1_C_Upf1"/>
</dbReference>
<dbReference type="Pfam" id="PF13087">
    <property type="entry name" value="AAA_12"/>
    <property type="match status" value="1"/>
</dbReference>
<dbReference type="InterPro" id="IPR021754">
    <property type="entry name" value="DUF3320"/>
</dbReference>
<feature type="domain" description="DUF3320" evidence="7">
    <location>
        <begin position="1411"/>
        <end position="1457"/>
    </location>
</feature>
<dbReference type="PANTHER" id="PTHR43788">
    <property type="entry name" value="DNA2/NAM7 HELICASE FAMILY MEMBER"/>
    <property type="match status" value="1"/>
</dbReference>
<feature type="domain" description="DNA2/NAM7 helicase helicase" evidence="8">
    <location>
        <begin position="302"/>
        <end position="365"/>
    </location>
</feature>
<keyword evidence="5" id="KW-0067">ATP-binding</keyword>
<dbReference type="Gene3D" id="3.40.50.300">
    <property type="entry name" value="P-loop containing nucleotide triphosphate hydrolases"/>
    <property type="match status" value="3"/>
</dbReference>
<comment type="caution">
    <text evidence="11">The sequence shown here is derived from an EMBL/GenBank/DDBJ whole genome shotgun (WGS) entry which is preliminary data.</text>
</comment>
<dbReference type="InterPro" id="IPR050534">
    <property type="entry name" value="Coronavir_polyprotein_1ab"/>
</dbReference>
<keyword evidence="4" id="KW-0347">Helicase</keyword>
<dbReference type="InterPro" id="IPR011335">
    <property type="entry name" value="Restrct_endonuc-II-like"/>
</dbReference>
<dbReference type="PANTHER" id="PTHR43788:SF8">
    <property type="entry name" value="DNA-BINDING PROTEIN SMUBP-2"/>
    <property type="match status" value="1"/>
</dbReference>
<evidence type="ECO:0000259" key="7">
    <source>
        <dbReference type="Pfam" id="PF11784"/>
    </source>
</evidence>
<dbReference type="InterPro" id="IPR027417">
    <property type="entry name" value="P-loop_NTPase"/>
</dbReference>
<evidence type="ECO:0000256" key="2">
    <source>
        <dbReference type="ARBA" id="ARBA00022741"/>
    </source>
</evidence>
<sequence length="1557" mass="173453">MNAEANPQVRKLFDETRRRLVETGTRNRLVHVNRANTRGAVVNIINERSDDVYAILASGKTMRFRALGKDKHEQGEILLAEDTANAETFDDNRYTDNLLESPLGPDALAKKLLKIARDARTAEEEQGVNILYLALGFVTWFEDEKSDIRREAPLVLLPVELVRNQRTSTYDIRMRGEDLITNLPLQQRWQDDFGLVLPELEIGEDWQPSQYFDEVEEIVDERDRWEIDRDAIQLGFFSFSKLLMYRDLDIDAWPDSALETHELVKGLLYEGFEGDDDAIFGEDDKLDDVLPPDKIFHVVDADASQARVIEEARSGRNLVVQGPPGTGKSQTIANIIAAAAQEGKTVLFVAEKMAALEVVHDRLVKVGLADICLELHSRSANKRQVLEELKRTLNAGAAVPAIPERPEALQHSRDKLNAITKALHSPIGDTGETAFGMLGRQARFMGLKAPPPTFAADGLAEMDRAAESKAVDALKVYGAALKETGDPADHPFRSVTVTQLQPVDQARLRPMLDEAREAVRALDSALNVALDSLGLAEGGWFDLVAPVEELLAALSGLNESEGNLAKEVLHCRDMERLSQALASGRQWREERDAASDYFIDHAFTVDVAHLRGPLIAGTTSFFTRWGSAYRNASRELAGLLNDQLPKSADERVELVDRLLQVSRLRHEWGQEEEFCRTTLGESWRGERTDWEGIEAVQAWAARVSLANADLDAEAEFLVSTAVAGERENLADEIKRLHSPARTSIALVRDRLGIADDRFDEGWDDAQLAEIVGALETMSEAIERYPEWAALVDARAKADAAGIGCLADRMAAGECDADAAVVELKFSRAEAIWERALEAEQALRELSNVDRNALVTEFAKLEKQHLRDNVTHIVANHLGQLPRGALGEMRVLRGEMGKRRGHKALRRLFSEAPNAIQRIKPVLLMSPISVAQYLTPGTLSFDLLLIDEASQVRPEDALGAIARASQIVVVGDQKQLPPTSFFDRLTSANQDEDDDEQLEDEDLLGGAAQLAELESILTLCEARGLGARLLEWHYRSRDPSLIRVSNREFYADRLILPPSPLEKDPAYGLVFTQVPGAYDKGGRRDNRLEGEALVEAVENHARTMPNQSLGIVTFSATQKNTITELLELARRNDAVLDDFLREGGAEDVFVKNIENVQGDERDVIFISVGYGPTEPGGRMIGASFGPVNSEGGERRLNVLFTRARLRCEIFASFDPGELDVSRASREGPRVLKRFLEFAKHRQLVEHMPTGEEADTPFEEDVADTIRSFGFLADPQVGSAGFKIDLGIRHPDRPGSYLLAVECDGATYHSALWARERDRLRQSVLEHLGWRFHRIWSTDWFYNREREIKRLREALESAKRDQENGSTPKTIEKPEAAPNPNHEEPVAPLPEVEERQMPRYKRAYFPTASNCEPHEAHPYELRELALKVVEFEGPISAEETARRISSCFGRERAGRRVQSIALDALQTLKSSGSILYDDGFYFTQAQRDETPVRDRTDEAGATLKAEAISLLEIRAALKIALADNAGAEADDLIRATARLLGFKRVGSDLRARIAQGLEP</sequence>
<evidence type="ECO:0000259" key="9">
    <source>
        <dbReference type="Pfam" id="PF13087"/>
    </source>
</evidence>
<evidence type="ECO:0000256" key="4">
    <source>
        <dbReference type="ARBA" id="ARBA00022806"/>
    </source>
</evidence>
<keyword evidence="3" id="KW-0378">Hydrolase</keyword>
<evidence type="ECO:0000259" key="8">
    <source>
        <dbReference type="Pfam" id="PF13086"/>
    </source>
</evidence>
<evidence type="ECO:0000259" key="10">
    <source>
        <dbReference type="Pfam" id="PF18741"/>
    </source>
</evidence>
<dbReference type="RefSeq" id="WP_346784057.1">
    <property type="nucleotide sequence ID" value="NZ_JBDLBR010000002.1"/>
</dbReference>
<feature type="compositionally biased region" description="Basic and acidic residues" evidence="6">
    <location>
        <begin position="1368"/>
        <end position="1383"/>
    </location>
</feature>
<feature type="region of interest" description="Disordered" evidence="6">
    <location>
        <begin position="1354"/>
        <end position="1391"/>
    </location>
</feature>
<evidence type="ECO:0000313" key="11">
    <source>
        <dbReference type="EMBL" id="MEN7536597.1"/>
    </source>
</evidence>
<dbReference type="Pfam" id="PF13195">
    <property type="entry name" value="DUF4011"/>
    <property type="match status" value="1"/>
</dbReference>
<dbReference type="Pfam" id="PF13086">
    <property type="entry name" value="AAA_11"/>
    <property type="match status" value="2"/>
</dbReference>
<dbReference type="InterPro" id="IPR041679">
    <property type="entry name" value="DNA2/NAM7-like_C"/>
</dbReference>
<dbReference type="SUPFAM" id="SSF52980">
    <property type="entry name" value="Restriction endonuclease-like"/>
    <property type="match status" value="1"/>
</dbReference>
<evidence type="ECO:0000256" key="1">
    <source>
        <dbReference type="ARBA" id="ARBA00007913"/>
    </source>
</evidence>
<evidence type="ECO:0000256" key="3">
    <source>
        <dbReference type="ARBA" id="ARBA00022801"/>
    </source>
</evidence>
<keyword evidence="2" id="KW-0547">Nucleotide-binding</keyword>
<keyword evidence="12" id="KW-1185">Reference proteome</keyword>
<dbReference type="Pfam" id="PF11784">
    <property type="entry name" value="DUF3320"/>
    <property type="match status" value="1"/>
</dbReference>
<evidence type="ECO:0000256" key="5">
    <source>
        <dbReference type="ARBA" id="ARBA00022840"/>
    </source>
</evidence>
<dbReference type="CDD" id="cd18808">
    <property type="entry name" value="SF1_C_Upf1"/>
    <property type="match status" value="1"/>
</dbReference>
<protein>
    <submittedName>
        <fullName evidence="11">DUF3320 domain-containing protein</fullName>
    </submittedName>
</protein>
<dbReference type="Pfam" id="PF18741">
    <property type="entry name" value="MTES_1575"/>
    <property type="match status" value="1"/>
</dbReference>
<dbReference type="Proteomes" id="UP001484535">
    <property type="component" value="Unassembled WGS sequence"/>
</dbReference>
<evidence type="ECO:0000313" key="12">
    <source>
        <dbReference type="Proteomes" id="UP001484535"/>
    </source>
</evidence>
<accession>A0ABV0CVB3</accession>
<dbReference type="InterPro" id="IPR049468">
    <property type="entry name" value="Restrct_endonuc-II-like_dom"/>
</dbReference>
<dbReference type="InterPro" id="IPR041677">
    <property type="entry name" value="DNA2/NAM7_AAA_11"/>
</dbReference>
<comment type="similarity">
    <text evidence="1">Belongs to the DNA2/NAM7 helicase family.</text>
</comment>